<evidence type="ECO:0000259" key="1">
    <source>
        <dbReference type="Pfam" id="PF13966"/>
    </source>
</evidence>
<name>A0A7J9N187_GOSSC</name>
<protein>
    <recommendedName>
        <fullName evidence="1">Reverse transcriptase zinc-binding domain-containing protein</fullName>
    </recommendedName>
</protein>
<accession>A0A7J9N187</accession>
<sequence length="163" mass="18985">LGAYPSFTWRGIWNAHRLLEDGTGWRIENNELTNIWNNAWLPTPGDGKDVMIWRGDKSGEYIVQSGFKWLMTNTLHLQDYYTDQTNIKAYSTKLWNLTIPSKILLWRVSNNYLPTLSNLKTRRLKNDDACPICSMEEEIVNTFFEIANSQKRSYRRSGLTSST</sequence>
<keyword evidence="3" id="KW-1185">Reference proteome</keyword>
<dbReference type="EMBL" id="JABFAF010267288">
    <property type="protein sequence ID" value="MBA0877125.1"/>
    <property type="molecule type" value="Genomic_DNA"/>
</dbReference>
<proteinExistence type="predicted"/>
<dbReference type="Pfam" id="PF13966">
    <property type="entry name" value="zf-RVT"/>
    <property type="match status" value="1"/>
</dbReference>
<dbReference type="AlphaFoldDB" id="A0A7J9N187"/>
<reference evidence="2 3" key="1">
    <citation type="journal article" date="2019" name="Genome Biol. Evol.">
        <title>Insights into the evolution of the New World diploid cottons (Gossypium, subgenus Houzingenia) based on genome sequencing.</title>
        <authorList>
            <person name="Grover C.E."/>
            <person name="Arick M.A. 2nd"/>
            <person name="Thrash A."/>
            <person name="Conover J.L."/>
            <person name="Sanders W.S."/>
            <person name="Peterson D.G."/>
            <person name="Frelichowski J.E."/>
            <person name="Scheffler J.A."/>
            <person name="Scheffler B.E."/>
            <person name="Wendel J.F."/>
        </authorList>
    </citation>
    <scope>NUCLEOTIDE SEQUENCE [LARGE SCALE GENOMIC DNA]</scope>
    <source>
        <strain evidence="2">1</strain>
        <tissue evidence="2">Leaf</tissue>
    </source>
</reference>
<feature type="non-terminal residue" evidence="2">
    <location>
        <position position="1"/>
    </location>
</feature>
<evidence type="ECO:0000313" key="3">
    <source>
        <dbReference type="Proteomes" id="UP000593576"/>
    </source>
</evidence>
<feature type="domain" description="Reverse transcriptase zinc-binding" evidence="1">
    <location>
        <begin position="88"/>
        <end position="144"/>
    </location>
</feature>
<dbReference type="InterPro" id="IPR026960">
    <property type="entry name" value="RVT-Znf"/>
</dbReference>
<evidence type="ECO:0000313" key="2">
    <source>
        <dbReference type="EMBL" id="MBA0877125.1"/>
    </source>
</evidence>
<comment type="caution">
    <text evidence="2">The sequence shown here is derived from an EMBL/GenBank/DDBJ whole genome shotgun (WGS) entry which is preliminary data.</text>
</comment>
<dbReference type="Proteomes" id="UP000593576">
    <property type="component" value="Unassembled WGS sequence"/>
</dbReference>
<dbReference type="OrthoDB" id="1001780at2759"/>
<organism evidence="2 3">
    <name type="scientific">Gossypium schwendimanii</name>
    <name type="common">Cotton</name>
    <dbReference type="NCBI Taxonomy" id="34291"/>
    <lineage>
        <taxon>Eukaryota</taxon>
        <taxon>Viridiplantae</taxon>
        <taxon>Streptophyta</taxon>
        <taxon>Embryophyta</taxon>
        <taxon>Tracheophyta</taxon>
        <taxon>Spermatophyta</taxon>
        <taxon>Magnoliopsida</taxon>
        <taxon>eudicotyledons</taxon>
        <taxon>Gunneridae</taxon>
        <taxon>Pentapetalae</taxon>
        <taxon>rosids</taxon>
        <taxon>malvids</taxon>
        <taxon>Malvales</taxon>
        <taxon>Malvaceae</taxon>
        <taxon>Malvoideae</taxon>
        <taxon>Gossypium</taxon>
    </lineage>
</organism>
<gene>
    <name evidence="2" type="ORF">Goshw_001354</name>
</gene>